<proteinExistence type="predicted"/>
<keyword evidence="2" id="KW-0812">Transmembrane</keyword>
<feature type="compositionally biased region" description="Pro residues" evidence="1">
    <location>
        <begin position="34"/>
        <end position="46"/>
    </location>
</feature>
<keyword evidence="2" id="KW-1133">Transmembrane helix</keyword>
<feature type="domain" description="Peptidase S1" evidence="4">
    <location>
        <begin position="313"/>
        <end position="509"/>
    </location>
</feature>
<dbReference type="Gene3D" id="2.40.10.10">
    <property type="entry name" value="Trypsin-like serine proteases"/>
    <property type="match status" value="2"/>
</dbReference>
<organism evidence="5 6">
    <name type="scientific">Arthrobacter oryzae</name>
    <dbReference type="NCBI Taxonomy" id="409290"/>
    <lineage>
        <taxon>Bacteria</taxon>
        <taxon>Bacillati</taxon>
        <taxon>Actinomycetota</taxon>
        <taxon>Actinomycetes</taxon>
        <taxon>Micrococcales</taxon>
        <taxon>Micrococcaceae</taxon>
        <taxon>Arthrobacter</taxon>
    </lineage>
</organism>
<accession>A0A495EUV7</accession>
<dbReference type="SUPFAM" id="SSF50494">
    <property type="entry name" value="Trypsin-like serine proteases"/>
    <property type="match status" value="1"/>
</dbReference>
<evidence type="ECO:0000256" key="2">
    <source>
        <dbReference type="SAM" id="Phobius"/>
    </source>
</evidence>
<reference evidence="5 6" key="1">
    <citation type="submission" date="2018-10" db="EMBL/GenBank/DDBJ databases">
        <title>Genomic Encyclopedia of Type Strains, Phase IV (KMG-IV): sequencing the most valuable type-strain genomes for metagenomic binning, comparative biology and taxonomic classification.</title>
        <authorList>
            <person name="Goeker M."/>
        </authorList>
    </citation>
    <scope>NUCLEOTIDE SEQUENCE [LARGE SCALE GENOMIC DNA]</scope>
    <source>
        <strain evidence="5 6">DSM 25586</strain>
    </source>
</reference>
<dbReference type="InterPro" id="IPR018114">
    <property type="entry name" value="TRYPSIN_HIS"/>
</dbReference>
<dbReference type="CDD" id="cd21112">
    <property type="entry name" value="alphaLP-like"/>
    <property type="match status" value="1"/>
</dbReference>
<feature type="compositionally biased region" description="Low complexity" evidence="1">
    <location>
        <begin position="57"/>
        <end position="75"/>
    </location>
</feature>
<dbReference type="InterPro" id="IPR043504">
    <property type="entry name" value="Peptidase_S1_PA_chymotrypsin"/>
</dbReference>
<feature type="compositionally biased region" description="Low complexity" evidence="1">
    <location>
        <begin position="851"/>
        <end position="862"/>
    </location>
</feature>
<evidence type="ECO:0000313" key="6">
    <source>
        <dbReference type="Proteomes" id="UP000276055"/>
    </source>
</evidence>
<feature type="region of interest" description="Disordered" evidence="1">
    <location>
        <begin position="819"/>
        <end position="906"/>
    </location>
</feature>
<comment type="caution">
    <text evidence="5">The sequence shown here is derived from an EMBL/GenBank/DDBJ whole genome shotgun (WGS) entry which is preliminary data.</text>
</comment>
<evidence type="ECO:0000259" key="4">
    <source>
        <dbReference type="Pfam" id="PF00089"/>
    </source>
</evidence>
<sequence>MMRAAAALAIAVCGALPAIALTAVPAVAVTVTPAPVPSASPEPVPTATPAGAGGAGSSAPTPAPTAADAAPPALAGSSSSALSSASAAPLLSDAGLAEAVRRDLGMTLAQFNAAGALARRAADAAPSLRALPGYEGIRLDAGKITVEGNSPELRSRVAELNQLDGKNQAGGADFVLAAPASVRSDAALLASSTQQLFEAYVREVGAAGLQAVTYTSGHFVIRTGGTNSAQSAPASGPDARPASAPEAQPATAPGAKPKIAAADFVARYANVALEKGSRIATEEDFFGGQGYVIDGRTLCSAGFGAFSPKGEPLVLTAGHCAADGTAKQAEIEDPAGATAAGGGSSGAVTGALGTFGFSQFGGPGNAKVAADGSNVGTDIAVLRGIRGGLNVQPAVTRWDQPADPGPTSVKIVGTVAPFQGQPVCRSGRTLGWSCGTVDSVGTWVIPGPNSLPPNYDNDLRALSGFDSTTVKSRPGDSGGPWISGNFAVGTHTGAESDGGVQTRAVATTLEDATGRIPGGIQLQLFLNKPTLTAAATETVTAGEPIAGHVGAAPASAVAAKSKVRITVGAQKLEVPVDAAGNWTFRAPLPSGQLAFSAETVNGFSHSEPAYFTATVAPAPLSAPGMTTPTGTTLPALNSIDGTGMPGATVRLSGDVSGSGTVGLDGRWSIKVADQPVSGLVSVTAVLTTPGEADSPSVTSTYTVRPPAPTSSIRQGQHLRQDALPTDISGTGVSGADVRASVDGVSVGSVRAGAGGAAAGAAPQPTISRNIAGDSRWSVPFPARLAVGAHTLTVTQTVDAVVSHPAEVVFIIDPAAVSAGTRAEPPAGQQLGTPAVQPPGAQLPEVQPPGAQPRAARPPAAQPLGDQPLVAGPLRASAPPAPVPSSPVSPSDVSVTVEGAATGGTSSGNVGQLAGFGGLLPVAGLAAGVLLLGAAAVAFGRRRRMH</sequence>
<keyword evidence="2" id="KW-0472">Membrane</keyword>
<dbReference type="Proteomes" id="UP000276055">
    <property type="component" value="Unassembled WGS sequence"/>
</dbReference>
<protein>
    <recommendedName>
        <fullName evidence="4">Peptidase S1 domain-containing protein</fullName>
    </recommendedName>
</protein>
<dbReference type="EMBL" id="RBIR01000002">
    <property type="protein sequence ID" value="RKR20794.1"/>
    <property type="molecule type" value="Genomic_DNA"/>
</dbReference>
<gene>
    <name evidence="5" type="ORF">C8D78_1436</name>
</gene>
<dbReference type="GO" id="GO:0006508">
    <property type="term" value="P:proteolysis"/>
    <property type="evidence" value="ECO:0007669"/>
    <property type="project" value="InterPro"/>
</dbReference>
<name>A0A495EUV7_9MICC</name>
<dbReference type="Pfam" id="PF00089">
    <property type="entry name" value="Trypsin"/>
    <property type="match status" value="1"/>
</dbReference>
<feature type="chain" id="PRO_5019712248" description="Peptidase S1 domain-containing protein" evidence="3">
    <location>
        <begin position="29"/>
        <end position="945"/>
    </location>
</feature>
<feature type="region of interest" description="Disordered" evidence="1">
    <location>
        <begin position="34"/>
        <end position="75"/>
    </location>
</feature>
<evidence type="ECO:0000313" key="5">
    <source>
        <dbReference type="EMBL" id="RKR20794.1"/>
    </source>
</evidence>
<feature type="region of interest" description="Disordered" evidence="1">
    <location>
        <begin position="689"/>
        <end position="714"/>
    </location>
</feature>
<dbReference type="InterPro" id="IPR001254">
    <property type="entry name" value="Trypsin_dom"/>
</dbReference>
<keyword evidence="3" id="KW-0732">Signal</keyword>
<dbReference type="InterPro" id="IPR009003">
    <property type="entry name" value="Peptidase_S1_PA"/>
</dbReference>
<feature type="region of interest" description="Disordered" evidence="1">
    <location>
        <begin position="225"/>
        <end position="255"/>
    </location>
</feature>
<dbReference type="GO" id="GO:0004252">
    <property type="term" value="F:serine-type endopeptidase activity"/>
    <property type="evidence" value="ECO:0007669"/>
    <property type="project" value="InterPro"/>
</dbReference>
<dbReference type="AlphaFoldDB" id="A0A495EUV7"/>
<evidence type="ECO:0000256" key="1">
    <source>
        <dbReference type="SAM" id="MobiDB-lite"/>
    </source>
</evidence>
<dbReference type="PROSITE" id="PS00134">
    <property type="entry name" value="TRYPSIN_HIS"/>
    <property type="match status" value="1"/>
</dbReference>
<feature type="signal peptide" evidence="3">
    <location>
        <begin position="1"/>
        <end position="28"/>
    </location>
</feature>
<evidence type="ECO:0000256" key="3">
    <source>
        <dbReference type="SAM" id="SignalP"/>
    </source>
</evidence>
<feature type="transmembrane region" description="Helical" evidence="2">
    <location>
        <begin position="915"/>
        <end position="938"/>
    </location>
</feature>